<evidence type="ECO:0000256" key="4">
    <source>
        <dbReference type="ARBA" id="ARBA00022272"/>
    </source>
</evidence>
<keyword evidence="8 9" id="KW-0413">Isomerase</keyword>
<evidence type="ECO:0000313" key="11">
    <source>
        <dbReference type="EMBL" id="SEJ12743.1"/>
    </source>
</evidence>
<evidence type="ECO:0000313" key="12">
    <source>
        <dbReference type="Proteomes" id="UP000199702"/>
    </source>
</evidence>
<sequence>MSKIKLKICGMKFPENIQEIANLQPDFLGFIFYENSVRNYTENTIISIPNPINKVGVFVNERQEKIIKTIQKYDLDMIQLHGNETKSYCLELVIQLKQNQLNTKIIKSFSIDDYFVFQTLNDYQMVDYFLFDTKGKLSGGNGTKFNWEILEKYHLEKPYFLSGGIGLDDVSSIKEFLQKPDSKYCFALDVNSQFETETRLKNKEKLHQFKTQLYESV</sequence>
<evidence type="ECO:0000256" key="8">
    <source>
        <dbReference type="ARBA" id="ARBA00023235"/>
    </source>
</evidence>
<evidence type="ECO:0000256" key="1">
    <source>
        <dbReference type="ARBA" id="ARBA00001164"/>
    </source>
</evidence>
<dbReference type="EC" id="5.3.1.24" evidence="3 9"/>
<feature type="domain" description="N-(5'phosphoribosyl) anthranilate isomerase (PRAI)" evidence="10">
    <location>
        <begin position="7"/>
        <end position="209"/>
    </location>
</feature>
<name>A0A1H6W771_9FLAO</name>
<dbReference type="UniPathway" id="UPA00035">
    <property type="reaction ID" value="UER00042"/>
</dbReference>
<dbReference type="InterPro" id="IPR001240">
    <property type="entry name" value="PRAI_dom"/>
</dbReference>
<dbReference type="STRING" id="402734.SAMN05660918_2465"/>
<dbReference type="Gene3D" id="3.20.20.70">
    <property type="entry name" value="Aldolase class I"/>
    <property type="match status" value="1"/>
</dbReference>
<keyword evidence="5 9" id="KW-0028">Amino-acid biosynthesis</keyword>
<evidence type="ECO:0000256" key="3">
    <source>
        <dbReference type="ARBA" id="ARBA00012572"/>
    </source>
</evidence>
<dbReference type="AlphaFoldDB" id="A0A1H6W771"/>
<dbReference type="PANTHER" id="PTHR42894">
    <property type="entry name" value="N-(5'-PHOSPHORIBOSYL)ANTHRANILATE ISOMERASE"/>
    <property type="match status" value="1"/>
</dbReference>
<evidence type="ECO:0000256" key="2">
    <source>
        <dbReference type="ARBA" id="ARBA00004664"/>
    </source>
</evidence>
<evidence type="ECO:0000256" key="7">
    <source>
        <dbReference type="ARBA" id="ARBA00023141"/>
    </source>
</evidence>
<dbReference type="EMBL" id="FNYA01000006">
    <property type="protein sequence ID" value="SEJ12743.1"/>
    <property type="molecule type" value="Genomic_DNA"/>
</dbReference>
<evidence type="ECO:0000256" key="9">
    <source>
        <dbReference type="HAMAP-Rule" id="MF_00135"/>
    </source>
</evidence>
<comment type="catalytic activity">
    <reaction evidence="1 9">
        <text>N-(5-phospho-beta-D-ribosyl)anthranilate = 1-(2-carboxyphenylamino)-1-deoxy-D-ribulose 5-phosphate</text>
        <dbReference type="Rhea" id="RHEA:21540"/>
        <dbReference type="ChEBI" id="CHEBI:18277"/>
        <dbReference type="ChEBI" id="CHEBI:58613"/>
        <dbReference type="EC" id="5.3.1.24"/>
    </reaction>
</comment>
<dbReference type="GO" id="GO:0004640">
    <property type="term" value="F:phosphoribosylanthranilate isomerase activity"/>
    <property type="evidence" value="ECO:0007669"/>
    <property type="project" value="UniProtKB-UniRule"/>
</dbReference>
<protein>
    <recommendedName>
        <fullName evidence="4 9">N-(5'-phosphoribosyl)anthranilate isomerase</fullName>
        <shortName evidence="9">PRAI</shortName>
        <ecNumber evidence="3 9">5.3.1.24</ecNumber>
    </recommendedName>
</protein>
<dbReference type="PANTHER" id="PTHR42894:SF1">
    <property type="entry name" value="N-(5'-PHOSPHORIBOSYL)ANTHRANILATE ISOMERASE"/>
    <property type="match status" value="1"/>
</dbReference>
<dbReference type="GO" id="GO:0000162">
    <property type="term" value="P:L-tryptophan biosynthetic process"/>
    <property type="evidence" value="ECO:0007669"/>
    <property type="project" value="UniProtKB-UniRule"/>
</dbReference>
<comment type="similarity">
    <text evidence="9">Belongs to the TrpF family.</text>
</comment>
<dbReference type="InterPro" id="IPR044643">
    <property type="entry name" value="TrpF_fam"/>
</dbReference>
<dbReference type="InterPro" id="IPR013785">
    <property type="entry name" value="Aldolase_TIM"/>
</dbReference>
<dbReference type="InterPro" id="IPR011060">
    <property type="entry name" value="RibuloseP-bd_barrel"/>
</dbReference>
<evidence type="ECO:0000256" key="5">
    <source>
        <dbReference type="ARBA" id="ARBA00022605"/>
    </source>
</evidence>
<accession>A0A1H6W771</accession>
<proteinExistence type="inferred from homology"/>
<gene>
    <name evidence="9" type="primary">trpF</name>
    <name evidence="11" type="ORF">SAMN05660918_2465</name>
</gene>
<dbReference type="Pfam" id="PF00697">
    <property type="entry name" value="PRAI"/>
    <property type="match status" value="1"/>
</dbReference>
<evidence type="ECO:0000256" key="6">
    <source>
        <dbReference type="ARBA" id="ARBA00022822"/>
    </source>
</evidence>
<keyword evidence="12" id="KW-1185">Reference proteome</keyword>
<keyword evidence="7 9" id="KW-0057">Aromatic amino acid biosynthesis</keyword>
<organism evidence="11 12">
    <name type="scientific">Flavobacterium terrigena</name>
    <dbReference type="NCBI Taxonomy" id="402734"/>
    <lineage>
        <taxon>Bacteria</taxon>
        <taxon>Pseudomonadati</taxon>
        <taxon>Bacteroidota</taxon>
        <taxon>Flavobacteriia</taxon>
        <taxon>Flavobacteriales</taxon>
        <taxon>Flavobacteriaceae</taxon>
        <taxon>Flavobacterium</taxon>
    </lineage>
</organism>
<dbReference type="CDD" id="cd00405">
    <property type="entry name" value="PRAI"/>
    <property type="match status" value="1"/>
</dbReference>
<comment type="pathway">
    <text evidence="2 9">Amino-acid biosynthesis; L-tryptophan biosynthesis; L-tryptophan from chorismate: step 3/5.</text>
</comment>
<dbReference type="SUPFAM" id="SSF51366">
    <property type="entry name" value="Ribulose-phoshate binding barrel"/>
    <property type="match status" value="1"/>
</dbReference>
<evidence type="ECO:0000259" key="10">
    <source>
        <dbReference type="Pfam" id="PF00697"/>
    </source>
</evidence>
<dbReference type="HAMAP" id="MF_00135">
    <property type="entry name" value="PRAI"/>
    <property type="match status" value="1"/>
</dbReference>
<keyword evidence="6 9" id="KW-0822">Tryptophan biosynthesis</keyword>
<dbReference type="Proteomes" id="UP000199702">
    <property type="component" value="Unassembled WGS sequence"/>
</dbReference>
<reference evidence="12" key="1">
    <citation type="submission" date="2016-10" db="EMBL/GenBank/DDBJ databases">
        <authorList>
            <person name="Varghese N."/>
            <person name="Submissions S."/>
        </authorList>
    </citation>
    <scope>NUCLEOTIDE SEQUENCE [LARGE SCALE GENOMIC DNA]</scope>
    <source>
        <strain evidence="12">DSM 17934</strain>
    </source>
</reference>